<dbReference type="GO" id="GO:0006089">
    <property type="term" value="P:lactate metabolic process"/>
    <property type="evidence" value="ECO:0007669"/>
    <property type="project" value="TreeGrafter"/>
</dbReference>
<dbReference type="InterPro" id="IPR015955">
    <property type="entry name" value="Lactate_DH/Glyco_Ohase_4_C"/>
</dbReference>
<dbReference type="PRINTS" id="PR00086">
    <property type="entry name" value="LLDHDRGNASE"/>
</dbReference>
<dbReference type="PANTHER" id="PTHR43128">
    <property type="entry name" value="L-2-HYDROXYCARBOXYLATE DEHYDROGENASE (NAD(P)(+))"/>
    <property type="match status" value="1"/>
</dbReference>
<feature type="domain" description="Lactate/malate dehydrogenase N-terminal" evidence="8">
    <location>
        <begin position="1"/>
        <end position="142"/>
    </location>
</feature>
<dbReference type="InterPro" id="IPR001236">
    <property type="entry name" value="Lactate/malate_DH_N"/>
</dbReference>
<comment type="function">
    <text evidence="4">Catalyzes the reversible oxidation of malate to oxaloacetate.</text>
</comment>
<evidence type="ECO:0000256" key="3">
    <source>
        <dbReference type="ARBA" id="ARBA00023027"/>
    </source>
</evidence>
<dbReference type="OrthoDB" id="9802969at2"/>
<dbReference type="PANTHER" id="PTHR43128:SF16">
    <property type="entry name" value="L-LACTATE DEHYDROGENASE"/>
    <property type="match status" value="1"/>
</dbReference>
<feature type="binding site" evidence="4 6">
    <location>
        <position position="82"/>
    </location>
    <ligand>
        <name>substrate</name>
    </ligand>
</feature>
<keyword evidence="11" id="KW-1185">Reference proteome</keyword>
<dbReference type="CDD" id="cd01339">
    <property type="entry name" value="LDH-like_MDH"/>
    <property type="match status" value="1"/>
</dbReference>
<reference evidence="10 11" key="1">
    <citation type="submission" date="2017-05" db="EMBL/GenBank/DDBJ databases">
        <authorList>
            <person name="Varghese N."/>
            <person name="Submissions S."/>
        </authorList>
    </citation>
    <scope>NUCLEOTIDE SEQUENCE [LARGE SCALE GENOMIC DNA]</scope>
    <source>
        <strain evidence="10 11">DSM 21342</strain>
    </source>
</reference>
<comment type="catalytic activity">
    <reaction evidence="4">
        <text>(S)-malate + NAD(+) = oxaloacetate + NADH + H(+)</text>
        <dbReference type="Rhea" id="RHEA:21432"/>
        <dbReference type="ChEBI" id="CHEBI:15378"/>
        <dbReference type="ChEBI" id="CHEBI:15589"/>
        <dbReference type="ChEBI" id="CHEBI:16452"/>
        <dbReference type="ChEBI" id="CHEBI:57540"/>
        <dbReference type="ChEBI" id="CHEBI:57945"/>
        <dbReference type="EC" id="1.1.1.37"/>
    </reaction>
</comment>
<dbReference type="InterPro" id="IPR036291">
    <property type="entry name" value="NAD(P)-bd_dom_sf"/>
</dbReference>
<feature type="binding site" evidence="4 7">
    <location>
        <begin position="7"/>
        <end position="12"/>
    </location>
    <ligand>
        <name>NAD(+)</name>
        <dbReference type="ChEBI" id="CHEBI:57540"/>
    </ligand>
</feature>
<dbReference type="GO" id="GO:0004459">
    <property type="term" value="F:L-lactate dehydrogenase (NAD+) activity"/>
    <property type="evidence" value="ECO:0007669"/>
    <property type="project" value="TreeGrafter"/>
</dbReference>
<evidence type="ECO:0000259" key="9">
    <source>
        <dbReference type="Pfam" id="PF02866"/>
    </source>
</evidence>
<dbReference type="PIRSF" id="PIRSF000102">
    <property type="entry name" value="Lac_mal_DH"/>
    <property type="match status" value="1"/>
</dbReference>
<feature type="binding site" evidence="4 7">
    <location>
        <begin position="118"/>
        <end position="120"/>
    </location>
    <ligand>
        <name>NAD(+)</name>
        <dbReference type="ChEBI" id="CHEBI:57540"/>
    </ligand>
</feature>
<dbReference type="EC" id="1.1.1.37" evidence="4"/>
<evidence type="ECO:0000256" key="4">
    <source>
        <dbReference type="HAMAP-Rule" id="MF_00487"/>
    </source>
</evidence>
<dbReference type="FunFam" id="3.40.50.720:FF:000018">
    <property type="entry name" value="Malate dehydrogenase"/>
    <property type="match status" value="1"/>
</dbReference>
<evidence type="ECO:0000256" key="2">
    <source>
        <dbReference type="ARBA" id="ARBA00023002"/>
    </source>
</evidence>
<dbReference type="AlphaFoldDB" id="A0A521CYF8"/>
<feature type="binding site" evidence="4 6">
    <location>
        <position position="88"/>
    </location>
    <ligand>
        <name>substrate</name>
    </ligand>
</feature>
<evidence type="ECO:0000256" key="7">
    <source>
        <dbReference type="PIRSR" id="PIRSR000102-3"/>
    </source>
</evidence>
<feature type="binding site" evidence="4 7">
    <location>
        <position position="95"/>
    </location>
    <ligand>
        <name>NAD(+)</name>
        <dbReference type="ChEBI" id="CHEBI:57540"/>
    </ligand>
</feature>
<evidence type="ECO:0000256" key="6">
    <source>
        <dbReference type="PIRSR" id="PIRSR000102-2"/>
    </source>
</evidence>
<dbReference type="EMBL" id="FXSZ01000005">
    <property type="protein sequence ID" value="SMO64465.1"/>
    <property type="molecule type" value="Genomic_DNA"/>
</dbReference>
<dbReference type="Gene3D" id="3.40.50.720">
    <property type="entry name" value="NAD(P)-binding Rossmann-like Domain"/>
    <property type="match status" value="1"/>
</dbReference>
<dbReference type="NCBIfam" id="NF004863">
    <property type="entry name" value="PRK06223.1"/>
    <property type="match status" value="1"/>
</dbReference>
<proteinExistence type="inferred from homology"/>
<dbReference type="RefSeq" id="WP_142603518.1">
    <property type="nucleotide sequence ID" value="NZ_FXSZ01000005.1"/>
</dbReference>
<protein>
    <recommendedName>
        <fullName evidence="4">Malate dehydrogenase</fullName>
        <ecNumber evidence="4">1.1.1.37</ecNumber>
    </recommendedName>
</protein>
<gene>
    <name evidence="4" type="primary">mdh</name>
    <name evidence="10" type="ORF">SAMN06265350_10543</name>
</gene>
<dbReference type="Proteomes" id="UP000315971">
    <property type="component" value="Unassembled WGS sequence"/>
</dbReference>
<evidence type="ECO:0000313" key="10">
    <source>
        <dbReference type="EMBL" id="SMO64465.1"/>
    </source>
</evidence>
<feature type="binding site" evidence="4 6">
    <location>
        <position position="151"/>
    </location>
    <ligand>
        <name>substrate</name>
    </ligand>
</feature>
<dbReference type="InterPro" id="IPR001557">
    <property type="entry name" value="L-lactate/malate_DH"/>
</dbReference>
<dbReference type="InterPro" id="IPR022383">
    <property type="entry name" value="Lactate/malate_DH_C"/>
</dbReference>
<name>A0A521CYF8_9SPHI</name>
<evidence type="ECO:0000313" key="11">
    <source>
        <dbReference type="Proteomes" id="UP000315971"/>
    </source>
</evidence>
<sequence>MKITVVGAGAVGATCADNIARKELASEVVLLDIKEGFAEGKAMDMMQTATLLGFDTKITGSTNDYTKTAGSDVVVITSGLPRKPGMTREELIGINAGIVKGVAENILKHSPNAIFLIISNPMDTMTYLAFKALGLPKNRIIGMGGALDSSRFKYYLSQAMNCSPNEIHGTVVGGHGDTTMIPLTRLATYNGTPVSNYIDADTLKKVAADTMVGGATLTGLLGTSAWYAPGAAGAAMVEAIVRDEKRVFASSVYLEGEYGQNDICMGVPVVVGKNGWEKIIDFKLNEEEQAAFAKSADAVRNMNNVLVDMKLV</sequence>
<comment type="similarity">
    <text evidence="4">Belongs to the LDH/MDH superfamily. MDH type 3 family.</text>
</comment>
<dbReference type="Gene3D" id="3.90.110.10">
    <property type="entry name" value="Lactate dehydrogenase/glycoside hydrolase, family 4, C-terminal"/>
    <property type="match status" value="1"/>
</dbReference>
<keyword evidence="1 4" id="KW-0816">Tricarboxylic acid cycle</keyword>
<feature type="binding site" evidence="4 6">
    <location>
        <position position="120"/>
    </location>
    <ligand>
        <name>substrate</name>
    </ligand>
</feature>
<evidence type="ECO:0000256" key="5">
    <source>
        <dbReference type="PIRSR" id="PIRSR000102-1"/>
    </source>
</evidence>
<feature type="binding site" evidence="4 7">
    <location>
        <position position="32"/>
    </location>
    <ligand>
        <name>NAD(+)</name>
        <dbReference type="ChEBI" id="CHEBI:57540"/>
    </ligand>
</feature>
<evidence type="ECO:0000256" key="1">
    <source>
        <dbReference type="ARBA" id="ARBA00022532"/>
    </source>
</evidence>
<organism evidence="10 11">
    <name type="scientific">Solitalea koreensis</name>
    <dbReference type="NCBI Taxonomy" id="543615"/>
    <lineage>
        <taxon>Bacteria</taxon>
        <taxon>Pseudomonadati</taxon>
        <taxon>Bacteroidota</taxon>
        <taxon>Sphingobacteriia</taxon>
        <taxon>Sphingobacteriales</taxon>
        <taxon>Sphingobacteriaceae</taxon>
        <taxon>Solitalea</taxon>
    </lineage>
</organism>
<dbReference type="SUPFAM" id="SSF56327">
    <property type="entry name" value="LDH C-terminal domain-like"/>
    <property type="match status" value="1"/>
</dbReference>
<dbReference type="Pfam" id="PF00056">
    <property type="entry name" value="Ldh_1_N"/>
    <property type="match status" value="1"/>
</dbReference>
<evidence type="ECO:0000259" key="8">
    <source>
        <dbReference type="Pfam" id="PF00056"/>
    </source>
</evidence>
<keyword evidence="3 4" id="KW-0520">NAD</keyword>
<feature type="active site" description="Proton acceptor" evidence="4 5">
    <location>
        <position position="175"/>
    </location>
</feature>
<dbReference type="HAMAP" id="MF_00487">
    <property type="entry name" value="Malate_dehydrog_3"/>
    <property type="match status" value="1"/>
</dbReference>
<dbReference type="Pfam" id="PF02866">
    <property type="entry name" value="Ldh_1_C"/>
    <property type="match status" value="1"/>
</dbReference>
<dbReference type="GO" id="GO:0030060">
    <property type="term" value="F:L-malate dehydrogenase (NAD+) activity"/>
    <property type="evidence" value="ECO:0007669"/>
    <property type="project" value="UniProtKB-UniRule"/>
</dbReference>
<dbReference type="GO" id="GO:0006099">
    <property type="term" value="P:tricarboxylic acid cycle"/>
    <property type="evidence" value="ECO:0007669"/>
    <property type="project" value="UniProtKB-UniRule"/>
</dbReference>
<feature type="domain" description="Lactate/malate dehydrogenase C-terminal" evidence="9">
    <location>
        <begin position="147"/>
        <end position="301"/>
    </location>
</feature>
<dbReference type="SUPFAM" id="SSF51735">
    <property type="entry name" value="NAD(P)-binding Rossmann-fold domains"/>
    <property type="match status" value="1"/>
</dbReference>
<accession>A0A521CYF8</accession>
<dbReference type="InterPro" id="IPR011275">
    <property type="entry name" value="Malate_DH_type3"/>
</dbReference>
<keyword evidence="2 4" id="KW-0560">Oxidoreductase</keyword>
<dbReference type="NCBIfam" id="TIGR01763">
    <property type="entry name" value="MalateDH_bact"/>
    <property type="match status" value="1"/>
</dbReference>